<dbReference type="Proteomes" id="UP000223913">
    <property type="component" value="Unassembled WGS sequence"/>
</dbReference>
<feature type="domain" description="Cupin type-2" evidence="1">
    <location>
        <begin position="39"/>
        <end position="107"/>
    </location>
</feature>
<dbReference type="RefSeq" id="WP_099152827.1">
    <property type="nucleotide sequence ID" value="NZ_PDUD01000029.1"/>
</dbReference>
<dbReference type="GO" id="GO:0016853">
    <property type="term" value="F:isomerase activity"/>
    <property type="evidence" value="ECO:0007669"/>
    <property type="project" value="UniProtKB-KW"/>
</dbReference>
<evidence type="ECO:0000313" key="2">
    <source>
        <dbReference type="EMBL" id="PHN03795.1"/>
    </source>
</evidence>
<dbReference type="Gene3D" id="2.60.120.10">
    <property type="entry name" value="Jelly Rolls"/>
    <property type="match status" value="1"/>
</dbReference>
<dbReference type="InterPro" id="IPR052044">
    <property type="entry name" value="PKS_Associated_Protein"/>
</dbReference>
<proteinExistence type="predicted"/>
<dbReference type="Pfam" id="PF07883">
    <property type="entry name" value="Cupin_2"/>
    <property type="match status" value="1"/>
</dbReference>
<keyword evidence="3" id="KW-1185">Reference proteome</keyword>
<dbReference type="InterPro" id="IPR011051">
    <property type="entry name" value="RmlC_Cupin_sf"/>
</dbReference>
<dbReference type="PANTHER" id="PTHR36114">
    <property type="entry name" value="16.7 KDA PROTEIN IN WHIE LOCUS"/>
    <property type="match status" value="1"/>
</dbReference>
<dbReference type="OrthoDB" id="9791297at2"/>
<dbReference type="PANTHER" id="PTHR36114:SF1">
    <property type="entry name" value="16.7 KDA PROTEIN IN WHIE LOCUS"/>
    <property type="match status" value="1"/>
</dbReference>
<comment type="caution">
    <text evidence="2">The sequence shown here is derived from an EMBL/GenBank/DDBJ whole genome shotgun (WGS) entry which is preliminary data.</text>
</comment>
<name>A0A2D0N5L1_FLAN2</name>
<keyword evidence="2" id="KW-0413">Isomerase</keyword>
<dbReference type="EMBL" id="PDUD01000029">
    <property type="protein sequence ID" value="PHN03795.1"/>
    <property type="molecule type" value="Genomic_DNA"/>
</dbReference>
<reference evidence="2 3" key="1">
    <citation type="submission" date="2017-10" db="EMBL/GenBank/DDBJ databases">
        <title>The draft genome sequence of Lewinella nigricans NBRC 102662.</title>
        <authorList>
            <person name="Wang K."/>
        </authorList>
    </citation>
    <scope>NUCLEOTIDE SEQUENCE [LARGE SCALE GENOMIC DNA]</scope>
    <source>
        <strain evidence="2 3">NBRC 102662</strain>
    </source>
</reference>
<dbReference type="InterPro" id="IPR014710">
    <property type="entry name" value="RmlC-like_jellyroll"/>
</dbReference>
<gene>
    <name evidence="2" type="ORF">CRP01_24925</name>
</gene>
<organism evidence="2 3">
    <name type="scientific">Flavilitoribacter nigricans (strain ATCC 23147 / DSM 23189 / NBRC 102662 / NCIMB 1420 / SS-2)</name>
    <name type="common">Lewinella nigricans</name>
    <dbReference type="NCBI Taxonomy" id="1122177"/>
    <lineage>
        <taxon>Bacteria</taxon>
        <taxon>Pseudomonadati</taxon>
        <taxon>Bacteroidota</taxon>
        <taxon>Saprospiria</taxon>
        <taxon>Saprospirales</taxon>
        <taxon>Lewinellaceae</taxon>
        <taxon>Flavilitoribacter</taxon>
    </lineage>
</organism>
<sequence>MLKKSVQDTPAFVAGDQTLIREVLHPKNETINLPYSLAYATLAPGQSSEAHILRTSSEVYVFVRGSAQVFVNEETTQVKPGDVIHIPEGARQHVRNDGNETLEFWCIVAPAWSAEDELVM</sequence>
<evidence type="ECO:0000313" key="3">
    <source>
        <dbReference type="Proteomes" id="UP000223913"/>
    </source>
</evidence>
<dbReference type="AlphaFoldDB" id="A0A2D0N5L1"/>
<protein>
    <submittedName>
        <fullName evidence="2">Mannose-6-phosphate isomerase</fullName>
    </submittedName>
</protein>
<accession>A0A2D0N5L1</accession>
<dbReference type="CDD" id="cd02214">
    <property type="entry name" value="cupin_MJ1618"/>
    <property type="match status" value="1"/>
</dbReference>
<dbReference type="InterPro" id="IPR013096">
    <property type="entry name" value="Cupin_2"/>
</dbReference>
<evidence type="ECO:0000259" key="1">
    <source>
        <dbReference type="Pfam" id="PF07883"/>
    </source>
</evidence>
<dbReference type="SUPFAM" id="SSF51182">
    <property type="entry name" value="RmlC-like cupins"/>
    <property type="match status" value="1"/>
</dbReference>